<sequence>MVFNRNKYMREYWEKNKEKLINYQKQYQQRGYVRTRRANQEKERRREFKIIKKHLLQRIING</sequence>
<dbReference type="EMBL" id="LAZR01003559">
    <property type="protein sequence ID" value="KKN17076.1"/>
    <property type="molecule type" value="Genomic_DNA"/>
</dbReference>
<proteinExistence type="predicted"/>
<comment type="caution">
    <text evidence="1">The sequence shown here is derived from an EMBL/GenBank/DDBJ whole genome shotgun (WGS) entry which is preliminary data.</text>
</comment>
<organism evidence="1">
    <name type="scientific">marine sediment metagenome</name>
    <dbReference type="NCBI Taxonomy" id="412755"/>
    <lineage>
        <taxon>unclassified sequences</taxon>
        <taxon>metagenomes</taxon>
        <taxon>ecological metagenomes</taxon>
    </lineage>
</organism>
<dbReference type="AlphaFoldDB" id="A0A0F9QV88"/>
<gene>
    <name evidence="1" type="ORF">LCGC14_0969540</name>
</gene>
<name>A0A0F9QV88_9ZZZZ</name>
<evidence type="ECO:0000313" key="1">
    <source>
        <dbReference type="EMBL" id="KKN17076.1"/>
    </source>
</evidence>
<accession>A0A0F9QV88</accession>
<protein>
    <submittedName>
        <fullName evidence="1">Uncharacterized protein</fullName>
    </submittedName>
</protein>
<reference evidence="1" key="1">
    <citation type="journal article" date="2015" name="Nature">
        <title>Complex archaea that bridge the gap between prokaryotes and eukaryotes.</title>
        <authorList>
            <person name="Spang A."/>
            <person name="Saw J.H."/>
            <person name="Jorgensen S.L."/>
            <person name="Zaremba-Niedzwiedzka K."/>
            <person name="Martijn J."/>
            <person name="Lind A.E."/>
            <person name="van Eijk R."/>
            <person name="Schleper C."/>
            <person name="Guy L."/>
            <person name="Ettema T.J."/>
        </authorList>
    </citation>
    <scope>NUCLEOTIDE SEQUENCE</scope>
</reference>